<feature type="signal peptide" evidence="1">
    <location>
        <begin position="1"/>
        <end position="40"/>
    </location>
</feature>
<dbReference type="Proteomes" id="UP000221011">
    <property type="component" value="Chromosome"/>
</dbReference>
<reference evidence="2 3" key="1">
    <citation type="submission" date="2017-08" db="EMBL/GenBank/DDBJ databases">
        <title>Complete Genome Sequence of Streptomyces formicae KY5, the formicamycin producer.</title>
        <authorList>
            <person name="Holmes N.A."/>
            <person name="Devine R."/>
            <person name="Qin Z."/>
            <person name="Seipke R.F."/>
            <person name="Wilkinson B."/>
            <person name="Hutchings M.I."/>
        </authorList>
    </citation>
    <scope>NUCLEOTIDE SEQUENCE [LARGE SCALE GENOMIC DNA]</scope>
    <source>
        <strain evidence="2 3">KY5</strain>
    </source>
</reference>
<dbReference type="KEGG" id="sfk:KY5_0735c"/>
<keyword evidence="3" id="KW-1185">Reference proteome</keyword>
<sequence length="116" mass="12364">MHRPLTTPRPLITPGPRRLAASLACGVMLAAVLTTGSAGAVAPAVPRADAPEPCAAITDRFESGLCYFETAKTLEDCSPRWRRVMAEVVASGAVQFFVNPLEHCSDTGARKARQTR</sequence>
<accession>A0A291Q2K3</accession>
<evidence type="ECO:0000256" key="1">
    <source>
        <dbReference type="SAM" id="SignalP"/>
    </source>
</evidence>
<proteinExistence type="predicted"/>
<organism evidence="2 3">
    <name type="scientific">Streptomyces formicae</name>
    <dbReference type="NCBI Taxonomy" id="1616117"/>
    <lineage>
        <taxon>Bacteria</taxon>
        <taxon>Bacillati</taxon>
        <taxon>Actinomycetota</taxon>
        <taxon>Actinomycetes</taxon>
        <taxon>Kitasatosporales</taxon>
        <taxon>Streptomycetaceae</taxon>
        <taxon>Streptomyces</taxon>
    </lineage>
</organism>
<evidence type="ECO:0000313" key="3">
    <source>
        <dbReference type="Proteomes" id="UP000221011"/>
    </source>
</evidence>
<dbReference type="EMBL" id="CP022685">
    <property type="protein sequence ID" value="ATL25753.1"/>
    <property type="molecule type" value="Genomic_DNA"/>
</dbReference>
<evidence type="ECO:0000313" key="2">
    <source>
        <dbReference type="EMBL" id="ATL25753.1"/>
    </source>
</evidence>
<feature type="chain" id="PRO_5013149443" description="Secreted protein" evidence="1">
    <location>
        <begin position="41"/>
        <end position="116"/>
    </location>
</feature>
<dbReference type="AlphaFoldDB" id="A0A291Q2K3"/>
<evidence type="ECO:0008006" key="4">
    <source>
        <dbReference type="Google" id="ProtNLM"/>
    </source>
</evidence>
<dbReference type="RefSeq" id="WP_098240816.1">
    <property type="nucleotide sequence ID" value="NZ_CP022685.1"/>
</dbReference>
<gene>
    <name evidence="2" type="ORF">KY5_0735c</name>
</gene>
<keyword evidence="1" id="KW-0732">Signal</keyword>
<protein>
    <recommendedName>
        <fullName evidence="4">Secreted protein</fullName>
    </recommendedName>
</protein>
<name>A0A291Q2K3_9ACTN</name>